<dbReference type="PANTHER" id="PTHR30408:SF12">
    <property type="entry name" value="TYPE I RESTRICTION ENZYME MJAVIII SPECIFICITY SUBUNIT"/>
    <property type="match status" value="1"/>
</dbReference>
<feature type="domain" description="Type I restriction modification DNA specificity" evidence="4">
    <location>
        <begin position="19"/>
        <end position="182"/>
    </location>
</feature>
<evidence type="ECO:0000256" key="1">
    <source>
        <dbReference type="ARBA" id="ARBA00010923"/>
    </source>
</evidence>
<dbReference type="Gene3D" id="3.90.220.20">
    <property type="entry name" value="DNA methylase specificity domains"/>
    <property type="match status" value="2"/>
</dbReference>
<keyword evidence="2" id="KW-0680">Restriction system</keyword>
<dbReference type="InterPro" id="IPR044946">
    <property type="entry name" value="Restrct_endonuc_typeI_TRD_sf"/>
</dbReference>
<protein>
    <submittedName>
        <fullName evidence="5">Type I site-specific deoxyribonuclease</fullName>
    </submittedName>
</protein>
<evidence type="ECO:0000256" key="2">
    <source>
        <dbReference type="ARBA" id="ARBA00022747"/>
    </source>
</evidence>
<dbReference type="InterPro" id="IPR000055">
    <property type="entry name" value="Restrct_endonuc_typeI_TRD"/>
</dbReference>
<keyword evidence="6" id="KW-1185">Reference proteome</keyword>
<dbReference type="Pfam" id="PF01420">
    <property type="entry name" value="Methylase_S"/>
    <property type="match status" value="2"/>
</dbReference>
<evidence type="ECO:0000256" key="3">
    <source>
        <dbReference type="ARBA" id="ARBA00023125"/>
    </source>
</evidence>
<name>A0ABQ5JM29_9LACO</name>
<evidence type="ECO:0000259" key="4">
    <source>
        <dbReference type="Pfam" id="PF01420"/>
    </source>
</evidence>
<comment type="similarity">
    <text evidence="1">Belongs to the type-I restriction system S methylase family.</text>
</comment>
<comment type="caution">
    <text evidence="5">The sequence shown here is derived from an EMBL/GenBank/DDBJ whole genome shotgun (WGS) entry which is preliminary data.</text>
</comment>
<reference evidence="5 6" key="1">
    <citation type="submission" date="2022-03" db="EMBL/GenBank/DDBJ databases">
        <title>Draft genome sequence of Furfurilactobacillus curtus JCM 31185.</title>
        <authorList>
            <person name="Suzuki S."/>
            <person name="Endo A."/>
            <person name="Kajikawa A."/>
        </authorList>
    </citation>
    <scope>NUCLEOTIDE SEQUENCE [LARGE SCALE GENOMIC DNA]</scope>
    <source>
        <strain evidence="5 6">JCM 31185</strain>
    </source>
</reference>
<evidence type="ECO:0000313" key="5">
    <source>
        <dbReference type="EMBL" id="GKT05529.1"/>
    </source>
</evidence>
<organism evidence="5 6">
    <name type="scientific">Furfurilactobacillus curtus</name>
    <dbReference type="NCBI Taxonomy" id="1746200"/>
    <lineage>
        <taxon>Bacteria</taxon>
        <taxon>Bacillati</taxon>
        <taxon>Bacillota</taxon>
        <taxon>Bacilli</taxon>
        <taxon>Lactobacillales</taxon>
        <taxon>Lactobacillaceae</taxon>
        <taxon>Furfurilactobacillus</taxon>
    </lineage>
</organism>
<dbReference type="CDD" id="cd17278">
    <property type="entry name" value="RMtype1_S_LdeBORF1052P-TRD2-CR2"/>
    <property type="match status" value="1"/>
</dbReference>
<accession>A0ABQ5JM29</accession>
<evidence type="ECO:0000313" key="6">
    <source>
        <dbReference type="Proteomes" id="UP001628078"/>
    </source>
</evidence>
<dbReference type="EMBL" id="BQXO01000002">
    <property type="protein sequence ID" value="GKT05529.1"/>
    <property type="molecule type" value="Genomic_DNA"/>
</dbReference>
<sequence>MMNKKSNKPYLRFPGFTDAWEKRKLGEITQVIMGVSPSSKNYSLDLSDPILVQGNADMIDGQVVPRIHTKQITKTAKKGSLILSVRAPVGEVGKTEFDVVLGRGVAGISGNEFLFQYLNNIHSSGYWKVLSSGSTFDSVTTTQVLNLLVYIPTKREQQQIGTFFQKLDSLIAANQREYKKLTDLKNAYLHKMFPADGKDVPELRFPGFTDAWEKRKLGEMTKLVSGYSFKSSNFGIGSFPVIRITNILENGSVGGTFVTYEKKELADKYIAKSGQLVIAMSGATTGKIGQVSATALVNQRVGLFAELAINVRLLKVFLASSSFKKYIGNLWGAGAQPNVSVKQINSYEISIPATNNEQQQIGIFFQKLDSLIAANQREGKKLEELKQSLLKEMFV</sequence>
<dbReference type="InterPro" id="IPR052021">
    <property type="entry name" value="Type-I_RS_S_subunit"/>
</dbReference>
<dbReference type="SUPFAM" id="SSF116734">
    <property type="entry name" value="DNA methylase specificity domain"/>
    <property type="match status" value="2"/>
</dbReference>
<gene>
    <name evidence="5" type="primary">hsdS</name>
    <name evidence="5" type="ORF">JCM31185_08180</name>
</gene>
<dbReference type="RefSeq" id="WP_407882841.1">
    <property type="nucleotide sequence ID" value="NZ_BQXO01000002.1"/>
</dbReference>
<dbReference type="Proteomes" id="UP001628078">
    <property type="component" value="Unassembled WGS sequence"/>
</dbReference>
<keyword evidence="3" id="KW-0238">DNA-binding</keyword>
<dbReference type="PANTHER" id="PTHR30408">
    <property type="entry name" value="TYPE-1 RESTRICTION ENZYME ECOKI SPECIFICITY PROTEIN"/>
    <property type="match status" value="1"/>
</dbReference>
<feature type="domain" description="Type I restriction modification DNA specificity" evidence="4">
    <location>
        <begin position="211"/>
        <end position="383"/>
    </location>
</feature>
<proteinExistence type="inferred from homology"/>